<reference evidence="6" key="1">
    <citation type="journal article" date="2020" name="mSystems">
        <title>Genome- and Community-Level Interaction Insights into Carbon Utilization and Element Cycling Functions of Hydrothermarchaeota in Hydrothermal Sediment.</title>
        <authorList>
            <person name="Zhou Z."/>
            <person name="Liu Y."/>
            <person name="Xu W."/>
            <person name="Pan J."/>
            <person name="Luo Z.H."/>
            <person name="Li M."/>
        </authorList>
    </citation>
    <scope>NUCLEOTIDE SEQUENCE [LARGE SCALE GENOMIC DNA]</scope>
    <source>
        <strain evidence="6">SpSt-776</strain>
    </source>
</reference>
<dbReference type="GO" id="GO:0005886">
    <property type="term" value="C:plasma membrane"/>
    <property type="evidence" value="ECO:0007669"/>
    <property type="project" value="UniProtKB-ARBA"/>
</dbReference>
<feature type="transmembrane region" description="Helical" evidence="5">
    <location>
        <begin position="232"/>
        <end position="250"/>
    </location>
</feature>
<accession>A0A7C3SJR7</accession>
<evidence type="ECO:0000256" key="5">
    <source>
        <dbReference type="SAM" id="Phobius"/>
    </source>
</evidence>
<evidence type="ECO:0000256" key="1">
    <source>
        <dbReference type="ARBA" id="ARBA00004141"/>
    </source>
</evidence>
<name>A0A7C3SJR7_9BACT</name>
<dbReference type="CDD" id="cd16914">
    <property type="entry name" value="EcfT"/>
    <property type="match status" value="1"/>
</dbReference>
<sequence length="262" mass="29671">MQANNSFGLAQLPLIHRLDPRTKLVWLLTVFIVVLLPERPEIVGLMTLLVLTGAIWARAWRELLRLKWLFSGLALFTIGLWSVLARGPTPLLWRISQESLAYGTATFLKLTTMMAAGLVLLATTRVEELFLGLVKLRLPYPVAFAFALALRWVPEIFATVARVKEAQTARGFMAETGPLRKRLQQHLPLLVPIFLLTLRRSQTMAWALESRGFQMGRERSYLLDLRLRSQDWVALALAAGTLFIFAAFHYRGIDRLPGLQLP</sequence>
<dbReference type="PANTHER" id="PTHR33514">
    <property type="entry name" value="PROTEIN ABCI12, CHLOROPLASTIC"/>
    <property type="match status" value="1"/>
</dbReference>
<evidence type="ECO:0000256" key="3">
    <source>
        <dbReference type="ARBA" id="ARBA00022989"/>
    </source>
</evidence>
<evidence type="ECO:0000313" key="6">
    <source>
        <dbReference type="EMBL" id="HGB13958.1"/>
    </source>
</evidence>
<keyword evidence="3 5" id="KW-1133">Transmembrane helix</keyword>
<comment type="caution">
    <text evidence="6">The sequence shown here is derived from an EMBL/GenBank/DDBJ whole genome shotgun (WGS) entry which is preliminary data.</text>
</comment>
<comment type="subcellular location">
    <subcellularLocation>
        <location evidence="1">Membrane</location>
        <topology evidence="1">Multi-pass membrane protein</topology>
    </subcellularLocation>
</comment>
<protein>
    <submittedName>
        <fullName evidence="6">Energy-coupling factor transporter transmembrane protein EcfT</fullName>
    </submittedName>
</protein>
<dbReference type="EMBL" id="DTHB01000016">
    <property type="protein sequence ID" value="HGB13958.1"/>
    <property type="molecule type" value="Genomic_DNA"/>
</dbReference>
<evidence type="ECO:0000256" key="2">
    <source>
        <dbReference type="ARBA" id="ARBA00022692"/>
    </source>
</evidence>
<gene>
    <name evidence="6" type="ORF">ENV62_01780</name>
</gene>
<organism evidence="6">
    <name type="scientific">Desulfobacca acetoxidans</name>
    <dbReference type="NCBI Taxonomy" id="60893"/>
    <lineage>
        <taxon>Bacteria</taxon>
        <taxon>Pseudomonadati</taxon>
        <taxon>Thermodesulfobacteriota</taxon>
        <taxon>Desulfobaccia</taxon>
        <taxon>Desulfobaccales</taxon>
        <taxon>Desulfobaccaceae</taxon>
        <taxon>Desulfobacca</taxon>
    </lineage>
</organism>
<dbReference type="PANTHER" id="PTHR33514:SF13">
    <property type="entry name" value="PROTEIN ABCI12, CHLOROPLASTIC"/>
    <property type="match status" value="1"/>
</dbReference>
<feature type="transmembrane region" description="Helical" evidence="5">
    <location>
        <begin position="43"/>
        <end position="60"/>
    </location>
</feature>
<feature type="transmembrane region" description="Helical" evidence="5">
    <location>
        <begin position="99"/>
        <end position="122"/>
    </location>
</feature>
<dbReference type="AlphaFoldDB" id="A0A7C3SJR7"/>
<keyword evidence="2 5" id="KW-0812">Transmembrane</keyword>
<dbReference type="Pfam" id="PF02361">
    <property type="entry name" value="CbiQ"/>
    <property type="match status" value="1"/>
</dbReference>
<evidence type="ECO:0000256" key="4">
    <source>
        <dbReference type="ARBA" id="ARBA00023136"/>
    </source>
</evidence>
<keyword evidence="4 5" id="KW-0472">Membrane</keyword>
<proteinExistence type="predicted"/>
<dbReference type="InterPro" id="IPR003339">
    <property type="entry name" value="ABC/ECF_trnsptr_transmembrane"/>
</dbReference>
<feature type="transmembrane region" description="Helical" evidence="5">
    <location>
        <begin position="66"/>
        <end position="87"/>
    </location>
</feature>